<dbReference type="PRINTS" id="PR00377">
    <property type="entry name" value="IMPHPHTASES"/>
</dbReference>
<dbReference type="RefSeq" id="WP_378202659.1">
    <property type="nucleotide sequence ID" value="NZ_JBHLZP010000115.1"/>
</dbReference>
<proteinExistence type="predicted"/>
<gene>
    <name evidence="1" type="ORF">ACFFNX_17440</name>
</gene>
<dbReference type="EMBL" id="JBHLZP010000115">
    <property type="protein sequence ID" value="MFB9833971.1"/>
    <property type="molecule type" value="Genomic_DNA"/>
</dbReference>
<evidence type="ECO:0000313" key="2">
    <source>
        <dbReference type="Proteomes" id="UP001589627"/>
    </source>
</evidence>
<dbReference type="PANTHER" id="PTHR20854">
    <property type="entry name" value="INOSITOL MONOPHOSPHATASE"/>
    <property type="match status" value="1"/>
</dbReference>
<reference evidence="1 2" key="1">
    <citation type="submission" date="2024-09" db="EMBL/GenBank/DDBJ databases">
        <authorList>
            <person name="Sun Q."/>
            <person name="Mori K."/>
        </authorList>
    </citation>
    <scope>NUCLEOTIDE SEQUENCE [LARGE SCALE GENOMIC DNA]</scope>
    <source>
        <strain evidence="1 2">TBRC 0563</strain>
    </source>
</reference>
<sequence>MSGAPLDRGLLDFAVELADRAGRLAAERFFAGDFEVGIKPDGTEVTDADLAVEELIRTELGRRCPDDAVYGEEAGAAPGVSGRRWIIDPINGTRHFVHRVPLFGVSIAYEDEHGSALGVINQPVARQIVYAGRGLGCRVRTGDAEAAPALRETAELRRARVEMVNPGRWPGDLLLALHQNVIVTGLAGGVVGVLTGLADAVVMAGSEMGYEDLAPLPVLLEEAGGRATDLSGGPLPSGPGTALVSTGRFHDALLGLLRPPGRP</sequence>
<dbReference type="Pfam" id="PF00459">
    <property type="entry name" value="Inositol_P"/>
    <property type="match status" value="1"/>
</dbReference>
<name>A0ABV5YHF6_9ACTN</name>
<dbReference type="Gene3D" id="3.40.190.80">
    <property type="match status" value="1"/>
</dbReference>
<keyword evidence="2" id="KW-1185">Reference proteome</keyword>
<protein>
    <submittedName>
        <fullName evidence="1">Inositol monophosphatase family protein</fullName>
    </submittedName>
</protein>
<dbReference type="Gene3D" id="3.30.540.10">
    <property type="entry name" value="Fructose-1,6-Bisphosphatase, subunit A, domain 1"/>
    <property type="match status" value="1"/>
</dbReference>
<dbReference type="Proteomes" id="UP001589627">
    <property type="component" value="Unassembled WGS sequence"/>
</dbReference>
<comment type="caution">
    <text evidence="1">The sequence shown here is derived from an EMBL/GenBank/DDBJ whole genome shotgun (WGS) entry which is preliminary data.</text>
</comment>
<accession>A0ABV5YHF6</accession>
<dbReference type="InterPro" id="IPR000760">
    <property type="entry name" value="Inositol_monophosphatase-like"/>
</dbReference>
<dbReference type="PANTHER" id="PTHR20854:SF4">
    <property type="entry name" value="INOSITOL-1-MONOPHOSPHATASE-RELATED"/>
    <property type="match status" value="1"/>
</dbReference>
<organism evidence="1 2">
    <name type="scientific">Actinoallomurus acaciae</name>
    <dbReference type="NCBI Taxonomy" id="502577"/>
    <lineage>
        <taxon>Bacteria</taxon>
        <taxon>Bacillati</taxon>
        <taxon>Actinomycetota</taxon>
        <taxon>Actinomycetes</taxon>
        <taxon>Streptosporangiales</taxon>
        <taxon>Thermomonosporaceae</taxon>
        <taxon>Actinoallomurus</taxon>
    </lineage>
</organism>
<dbReference type="SUPFAM" id="SSF56655">
    <property type="entry name" value="Carbohydrate phosphatase"/>
    <property type="match status" value="1"/>
</dbReference>
<evidence type="ECO:0000313" key="1">
    <source>
        <dbReference type="EMBL" id="MFB9833971.1"/>
    </source>
</evidence>